<keyword evidence="1" id="KW-0597">Phosphoprotein</keyword>
<feature type="modified residue" description="4-aspartylphosphate" evidence="1">
    <location>
        <position position="55"/>
    </location>
</feature>
<dbReference type="InterPro" id="IPR046947">
    <property type="entry name" value="LytR-like"/>
</dbReference>
<dbReference type="PANTHER" id="PTHR37299">
    <property type="entry name" value="TRANSCRIPTIONAL REGULATOR-RELATED"/>
    <property type="match status" value="1"/>
</dbReference>
<evidence type="ECO:0000313" key="4">
    <source>
        <dbReference type="EMBL" id="MFH6985909.1"/>
    </source>
</evidence>
<dbReference type="PROSITE" id="PS50110">
    <property type="entry name" value="RESPONSE_REGULATORY"/>
    <property type="match status" value="1"/>
</dbReference>
<evidence type="ECO:0000256" key="1">
    <source>
        <dbReference type="PROSITE-ProRule" id="PRU00169"/>
    </source>
</evidence>
<dbReference type="Proteomes" id="UP001610063">
    <property type="component" value="Unassembled WGS sequence"/>
</dbReference>
<dbReference type="InterPro" id="IPR007492">
    <property type="entry name" value="LytTR_DNA-bd_dom"/>
</dbReference>
<accession>A0ABW7NJ29</accession>
<dbReference type="InterPro" id="IPR011006">
    <property type="entry name" value="CheY-like_superfamily"/>
</dbReference>
<dbReference type="SMART" id="SM00850">
    <property type="entry name" value="LytTR"/>
    <property type="match status" value="1"/>
</dbReference>
<gene>
    <name evidence="4" type="ORF">ACHKAR_20815</name>
</gene>
<feature type="domain" description="HTH LytTR-type" evidence="3">
    <location>
        <begin position="149"/>
        <end position="239"/>
    </location>
</feature>
<dbReference type="PANTHER" id="PTHR37299:SF1">
    <property type="entry name" value="STAGE 0 SPORULATION PROTEIN A HOMOLOG"/>
    <property type="match status" value="1"/>
</dbReference>
<feature type="domain" description="Response regulatory" evidence="2">
    <location>
        <begin position="5"/>
        <end position="118"/>
    </location>
</feature>
<name>A0ABW7NJ29_9BACT</name>
<organism evidence="4 5">
    <name type="scientific">Marinoscillum luteum</name>
    <dbReference type="NCBI Taxonomy" id="861051"/>
    <lineage>
        <taxon>Bacteria</taxon>
        <taxon>Pseudomonadati</taxon>
        <taxon>Bacteroidota</taxon>
        <taxon>Cytophagia</taxon>
        <taxon>Cytophagales</taxon>
        <taxon>Reichenbachiellaceae</taxon>
        <taxon>Marinoscillum</taxon>
    </lineage>
</organism>
<dbReference type="RefSeq" id="WP_159582055.1">
    <property type="nucleotide sequence ID" value="NZ_JBIPKE010000020.1"/>
</dbReference>
<evidence type="ECO:0000259" key="2">
    <source>
        <dbReference type="PROSITE" id="PS50110"/>
    </source>
</evidence>
<dbReference type="Gene3D" id="3.40.50.2300">
    <property type="match status" value="1"/>
</dbReference>
<dbReference type="InterPro" id="IPR001789">
    <property type="entry name" value="Sig_transdc_resp-reg_receiver"/>
</dbReference>
<sequence>MSNIRILSVEDDPIYAETIRFTVEQAGYQVIDVIADSTEALRVIESTRPDLLLLDIHISGPHNGIELANKLNPAIPIIFITSLRERSIFEQAKQTKPFAFILKPFDPLMLTNAIELAVANLAGEKKDVWKEKDVILSDSFFIKEKNVLVKVMVKDILYIKAEDKYCILHTPQKKYIIRISLKDLLAKIPSNYLQVHRSYVVDSLRISQIILEDFMLYIEGEPVPIGMSYKDQVLSQIKKL</sequence>
<keyword evidence="5" id="KW-1185">Reference proteome</keyword>
<reference evidence="4 5" key="1">
    <citation type="journal article" date="2013" name="Int. J. Syst. Evol. Microbiol.">
        <title>Marinoscillum luteum sp. nov., isolated from marine sediment.</title>
        <authorList>
            <person name="Cha I.T."/>
            <person name="Park S.J."/>
            <person name="Kim S.J."/>
            <person name="Kim J.G."/>
            <person name="Jung M.Y."/>
            <person name="Shin K.S."/>
            <person name="Kwon K.K."/>
            <person name="Yang S.H."/>
            <person name="Seo Y.S."/>
            <person name="Rhee S.K."/>
        </authorList>
    </citation>
    <scope>NUCLEOTIDE SEQUENCE [LARGE SCALE GENOMIC DNA]</scope>
    <source>
        <strain evidence="4 5">KCTC 23939</strain>
    </source>
</reference>
<dbReference type="SMART" id="SM00448">
    <property type="entry name" value="REC"/>
    <property type="match status" value="1"/>
</dbReference>
<comment type="caution">
    <text evidence="4">The sequence shown here is derived from an EMBL/GenBank/DDBJ whole genome shotgun (WGS) entry which is preliminary data.</text>
</comment>
<evidence type="ECO:0000259" key="3">
    <source>
        <dbReference type="PROSITE" id="PS50930"/>
    </source>
</evidence>
<dbReference type="Pfam" id="PF00072">
    <property type="entry name" value="Response_reg"/>
    <property type="match status" value="1"/>
</dbReference>
<dbReference type="PROSITE" id="PS50930">
    <property type="entry name" value="HTH_LYTTR"/>
    <property type="match status" value="1"/>
</dbReference>
<protein>
    <submittedName>
        <fullName evidence="4">LytR/AlgR family response regulator transcription factor</fullName>
    </submittedName>
</protein>
<proteinExistence type="predicted"/>
<dbReference type="Pfam" id="PF04397">
    <property type="entry name" value="LytTR"/>
    <property type="match status" value="1"/>
</dbReference>
<dbReference type="Gene3D" id="2.40.50.1020">
    <property type="entry name" value="LytTr DNA-binding domain"/>
    <property type="match status" value="1"/>
</dbReference>
<dbReference type="SUPFAM" id="SSF52172">
    <property type="entry name" value="CheY-like"/>
    <property type="match status" value="1"/>
</dbReference>
<evidence type="ECO:0000313" key="5">
    <source>
        <dbReference type="Proteomes" id="UP001610063"/>
    </source>
</evidence>
<dbReference type="EMBL" id="JBIPKE010000020">
    <property type="protein sequence ID" value="MFH6985909.1"/>
    <property type="molecule type" value="Genomic_DNA"/>
</dbReference>